<dbReference type="Pfam" id="PF24681">
    <property type="entry name" value="Kelch_KLHDC2_KLHL20_DRC7"/>
    <property type="match status" value="1"/>
</dbReference>
<dbReference type="Gene3D" id="2.120.10.80">
    <property type="entry name" value="Kelch-type beta propeller"/>
    <property type="match status" value="1"/>
</dbReference>
<dbReference type="InterPro" id="IPR015915">
    <property type="entry name" value="Kelch-typ_b-propeller"/>
</dbReference>
<evidence type="ECO:0000313" key="5">
    <source>
        <dbReference type="Proteomes" id="UP000015105"/>
    </source>
</evidence>
<keyword evidence="1" id="KW-0880">Kelch repeat</keyword>
<dbReference type="Proteomes" id="UP000015105">
    <property type="component" value="Chromosome 6D"/>
</dbReference>
<dbReference type="Pfam" id="PF01344">
    <property type="entry name" value="Kelch_1"/>
    <property type="match status" value="1"/>
</dbReference>
<evidence type="ECO:0000256" key="2">
    <source>
        <dbReference type="ARBA" id="ARBA00022737"/>
    </source>
</evidence>
<keyword evidence="5" id="KW-1185">Reference proteome</keyword>
<keyword evidence="2" id="KW-0677">Repeat</keyword>
<feature type="region of interest" description="Disordered" evidence="3">
    <location>
        <begin position="1"/>
        <end position="53"/>
    </location>
</feature>
<reference evidence="5" key="2">
    <citation type="journal article" date="2017" name="Nat. Plants">
        <title>The Aegilops tauschii genome reveals multiple impacts of transposons.</title>
        <authorList>
            <person name="Zhao G."/>
            <person name="Zou C."/>
            <person name="Li K."/>
            <person name="Wang K."/>
            <person name="Li T."/>
            <person name="Gao L."/>
            <person name="Zhang X."/>
            <person name="Wang H."/>
            <person name="Yang Z."/>
            <person name="Liu X."/>
            <person name="Jiang W."/>
            <person name="Mao L."/>
            <person name="Kong X."/>
            <person name="Jiao Y."/>
            <person name="Jia J."/>
        </authorList>
    </citation>
    <scope>NUCLEOTIDE SEQUENCE [LARGE SCALE GENOMIC DNA]</scope>
    <source>
        <strain evidence="5">cv. AL8/78</strain>
    </source>
</reference>
<reference evidence="4" key="3">
    <citation type="journal article" date="2017" name="Nature">
        <title>Genome sequence of the progenitor of the wheat D genome Aegilops tauschii.</title>
        <authorList>
            <person name="Luo M.C."/>
            <person name="Gu Y.Q."/>
            <person name="Puiu D."/>
            <person name="Wang H."/>
            <person name="Twardziok S.O."/>
            <person name="Deal K.R."/>
            <person name="Huo N."/>
            <person name="Zhu T."/>
            <person name="Wang L."/>
            <person name="Wang Y."/>
            <person name="McGuire P.E."/>
            <person name="Liu S."/>
            <person name="Long H."/>
            <person name="Ramasamy R.K."/>
            <person name="Rodriguez J.C."/>
            <person name="Van S.L."/>
            <person name="Yuan L."/>
            <person name="Wang Z."/>
            <person name="Xia Z."/>
            <person name="Xiao L."/>
            <person name="Anderson O.D."/>
            <person name="Ouyang S."/>
            <person name="Liang Y."/>
            <person name="Zimin A.V."/>
            <person name="Pertea G."/>
            <person name="Qi P."/>
            <person name="Bennetzen J.L."/>
            <person name="Dai X."/>
            <person name="Dawson M.W."/>
            <person name="Muller H.G."/>
            <person name="Kugler K."/>
            <person name="Rivarola-Duarte L."/>
            <person name="Spannagl M."/>
            <person name="Mayer K.F.X."/>
            <person name="Lu F.H."/>
            <person name="Bevan M.W."/>
            <person name="Leroy P."/>
            <person name="Li P."/>
            <person name="You F.M."/>
            <person name="Sun Q."/>
            <person name="Liu Z."/>
            <person name="Lyons E."/>
            <person name="Wicker T."/>
            <person name="Salzberg S.L."/>
            <person name="Devos K.M."/>
            <person name="Dvorak J."/>
        </authorList>
    </citation>
    <scope>NUCLEOTIDE SEQUENCE [LARGE SCALE GENOMIC DNA]</scope>
    <source>
        <strain evidence="4">cv. AL8/78</strain>
    </source>
</reference>
<name>A0A453Q541_AEGTS</name>
<proteinExistence type="predicted"/>
<reference evidence="4" key="5">
    <citation type="journal article" date="2021" name="G3 (Bethesda)">
        <title>Aegilops tauschii genome assembly Aet v5.0 features greater sequence contiguity and improved annotation.</title>
        <authorList>
            <person name="Wang L."/>
            <person name="Zhu T."/>
            <person name="Rodriguez J.C."/>
            <person name="Deal K.R."/>
            <person name="Dubcovsky J."/>
            <person name="McGuire P.E."/>
            <person name="Lux T."/>
            <person name="Spannagl M."/>
            <person name="Mayer K.F.X."/>
            <person name="Baldrich P."/>
            <person name="Meyers B.C."/>
            <person name="Huo N."/>
            <person name="Gu Y.Q."/>
            <person name="Zhou H."/>
            <person name="Devos K.M."/>
            <person name="Bennetzen J.L."/>
            <person name="Unver T."/>
            <person name="Budak H."/>
            <person name="Gulick P.J."/>
            <person name="Galiba G."/>
            <person name="Kalapos B."/>
            <person name="Nelson D.R."/>
            <person name="Li P."/>
            <person name="You F.M."/>
            <person name="Luo M.C."/>
            <person name="Dvorak J."/>
        </authorList>
    </citation>
    <scope>NUCLEOTIDE SEQUENCE [LARGE SCALE GENOMIC DNA]</scope>
    <source>
        <strain evidence="4">cv. AL8/78</strain>
    </source>
</reference>
<organism evidence="4 5">
    <name type="scientific">Aegilops tauschii subsp. strangulata</name>
    <name type="common">Goatgrass</name>
    <dbReference type="NCBI Taxonomy" id="200361"/>
    <lineage>
        <taxon>Eukaryota</taxon>
        <taxon>Viridiplantae</taxon>
        <taxon>Streptophyta</taxon>
        <taxon>Embryophyta</taxon>
        <taxon>Tracheophyta</taxon>
        <taxon>Spermatophyta</taxon>
        <taxon>Magnoliopsida</taxon>
        <taxon>Liliopsida</taxon>
        <taxon>Poales</taxon>
        <taxon>Poaceae</taxon>
        <taxon>BOP clade</taxon>
        <taxon>Pooideae</taxon>
        <taxon>Triticodae</taxon>
        <taxon>Triticeae</taxon>
        <taxon>Triticinae</taxon>
        <taxon>Aegilops</taxon>
    </lineage>
</organism>
<dbReference type="STRING" id="200361.A0A453Q541"/>
<reference evidence="5" key="1">
    <citation type="journal article" date="2014" name="Science">
        <title>Ancient hybridizations among the ancestral genomes of bread wheat.</title>
        <authorList>
            <consortium name="International Wheat Genome Sequencing Consortium,"/>
            <person name="Marcussen T."/>
            <person name="Sandve S.R."/>
            <person name="Heier L."/>
            <person name="Spannagl M."/>
            <person name="Pfeifer M."/>
            <person name="Jakobsen K.S."/>
            <person name="Wulff B.B."/>
            <person name="Steuernagel B."/>
            <person name="Mayer K.F."/>
            <person name="Olsen O.A."/>
        </authorList>
    </citation>
    <scope>NUCLEOTIDE SEQUENCE [LARGE SCALE GENOMIC DNA]</scope>
    <source>
        <strain evidence="5">cv. AL8/78</strain>
    </source>
</reference>
<dbReference type="InterPro" id="IPR006652">
    <property type="entry name" value="Kelch_1"/>
</dbReference>
<sequence length="338" mass="37130">AATTSPPPLHSPPRHSLITSPGLKPHQIRRASRVDPPATDARRGTEASSLPSLRLTRDLDWGMGVEEEEGAINGGEEGPGLAAAPHDRWVLLRPAQGSARPSARYKHAAEVVQDKLYVVGGSRNGRSLSDVQVFDFRTSKWSALLLSPSRDSNQLNLENNAGNQPFPALASHSMVKWRNMLLVVAGNSRASTSNKVSVWFIDLETNSWSAVDTYGKVPMARGGQSVTLVGSRLIMFGGEDNKRRLLSDLHVLDLETMIWEEVKTEKGGPAPRYDHSAAVYAEHYLLIFGGSSHSTCFNDLYLLDLQSVSTECSYVFCYTSTLLHQLTFCKSAKPKFIR</sequence>
<dbReference type="Gramene" id="AET6Gv20981100.5">
    <property type="protein sequence ID" value="AET6Gv20981100.5"/>
    <property type="gene ID" value="AET6Gv20981100"/>
</dbReference>
<evidence type="ECO:0000313" key="4">
    <source>
        <dbReference type="EnsemblPlants" id="AET6Gv20981100.5"/>
    </source>
</evidence>
<evidence type="ECO:0000256" key="3">
    <source>
        <dbReference type="SAM" id="MobiDB-lite"/>
    </source>
</evidence>
<feature type="compositionally biased region" description="Pro residues" evidence="3">
    <location>
        <begin position="1"/>
        <end position="11"/>
    </location>
</feature>
<dbReference type="EnsemblPlants" id="AET6Gv20981100.5">
    <property type="protein sequence ID" value="AET6Gv20981100.5"/>
    <property type="gene ID" value="AET6Gv20981100"/>
</dbReference>
<dbReference type="PANTHER" id="PTHR46093">
    <property type="entry name" value="ACYL-COA-BINDING DOMAIN-CONTAINING PROTEIN 5"/>
    <property type="match status" value="1"/>
</dbReference>
<evidence type="ECO:0000256" key="1">
    <source>
        <dbReference type="ARBA" id="ARBA00022441"/>
    </source>
</evidence>
<reference evidence="4" key="4">
    <citation type="submission" date="2019-03" db="UniProtKB">
        <authorList>
            <consortium name="EnsemblPlants"/>
        </authorList>
    </citation>
    <scope>IDENTIFICATION</scope>
</reference>
<dbReference type="SUPFAM" id="SSF117281">
    <property type="entry name" value="Kelch motif"/>
    <property type="match status" value="1"/>
</dbReference>
<dbReference type="PANTHER" id="PTHR46093:SF5">
    <property type="entry name" value="OS02G0822800 PROTEIN"/>
    <property type="match status" value="1"/>
</dbReference>
<accession>A0A453Q541</accession>
<protein>
    <submittedName>
        <fullName evidence="4">Uncharacterized protein</fullName>
    </submittedName>
</protein>
<dbReference type="AlphaFoldDB" id="A0A453Q541"/>